<dbReference type="InterPro" id="IPR009057">
    <property type="entry name" value="Homeodomain-like_sf"/>
</dbReference>
<dbReference type="InterPro" id="IPR001647">
    <property type="entry name" value="HTH_TetR"/>
</dbReference>
<dbReference type="EMBL" id="JBHSGB010000017">
    <property type="protein sequence ID" value="MFC4656734.1"/>
    <property type="molecule type" value="Genomic_DNA"/>
</dbReference>
<feature type="DNA-binding region" description="H-T-H motif" evidence="4">
    <location>
        <begin position="52"/>
        <end position="71"/>
    </location>
</feature>
<dbReference type="Proteomes" id="UP001595962">
    <property type="component" value="Unassembled WGS sequence"/>
</dbReference>
<evidence type="ECO:0000259" key="5">
    <source>
        <dbReference type="PROSITE" id="PS50977"/>
    </source>
</evidence>
<reference evidence="7" key="1">
    <citation type="journal article" date="2019" name="Int. J. Syst. Evol. Microbiol.">
        <title>The Global Catalogue of Microorganisms (GCM) 10K type strain sequencing project: providing services to taxonomists for standard genome sequencing and annotation.</title>
        <authorList>
            <consortium name="The Broad Institute Genomics Platform"/>
            <consortium name="The Broad Institute Genome Sequencing Center for Infectious Disease"/>
            <person name="Wu L."/>
            <person name="Ma J."/>
        </authorList>
    </citation>
    <scope>NUCLEOTIDE SEQUENCE [LARGE SCALE GENOMIC DNA]</scope>
    <source>
        <strain evidence="7">DT28</strain>
    </source>
</reference>
<feature type="domain" description="HTH tetR-type" evidence="5">
    <location>
        <begin position="29"/>
        <end position="89"/>
    </location>
</feature>
<evidence type="ECO:0000313" key="6">
    <source>
        <dbReference type="EMBL" id="MFC4656734.1"/>
    </source>
</evidence>
<dbReference type="PANTHER" id="PTHR30055">
    <property type="entry name" value="HTH-TYPE TRANSCRIPTIONAL REGULATOR RUTR"/>
    <property type="match status" value="1"/>
</dbReference>
<keyword evidence="1" id="KW-0805">Transcription regulation</keyword>
<protein>
    <submittedName>
        <fullName evidence="6">TetR/AcrR family transcriptional regulator</fullName>
    </submittedName>
</protein>
<keyword evidence="2 4" id="KW-0238">DNA-binding</keyword>
<dbReference type="InterPro" id="IPR050109">
    <property type="entry name" value="HTH-type_TetR-like_transc_reg"/>
</dbReference>
<dbReference type="PROSITE" id="PS50977">
    <property type="entry name" value="HTH_TETR_2"/>
    <property type="match status" value="1"/>
</dbReference>
<dbReference type="RefSeq" id="WP_377336081.1">
    <property type="nucleotide sequence ID" value="NZ_JBHSGB010000017.1"/>
</dbReference>
<dbReference type="PRINTS" id="PR00455">
    <property type="entry name" value="HTHTETR"/>
</dbReference>
<keyword evidence="3" id="KW-0804">Transcription</keyword>
<evidence type="ECO:0000256" key="3">
    <source>
        <dbReference type="ARBA" id="ARBA00023163"/>
    </source>
</evidence>
<dbReference type="PANTHER" id="PTHR30055:SF234">
    <property type="entry name" value="HTH-TYPE TRANSCRIPTIONAL REGULATOR BETI"/>
    <property type="match status" value="1"/>
</dbReference>
<dbReference type="SUPFAM" id="SSF46689">
    <property type="entry name" value="Homeodomain-like"/>
    <property type="match status" value="1"/>
</dbReference>
<name>A0ABV9JR87_9GAMM</name>
<keyword evidence="7" id="KW-1185">Reference proteome</keyword>
<dbReference type="Pfam" id="PF00440">
    <property type="entry name" value="TetR_N"/>
    <property type="match status" value="1"/>
</dbReference>
<evidence type="ECO:0000256" key="2">
    <source>
        <dbReference type="ARBA" id="ARBA00023125"/>
    </source>
</evidence>
<comment type="caution">
    <text evidence="6">The sequence shown here is derived from an EMBL/GenBank/DDBJ whole genome shotgun (WGS) entry which is preliminary data.</text>
</comment>
<evidence type="ECO:0000313" key="7">
    <source>
        <dbReference type="Proteomes" id="UP001595962"/>
    </source>
</evidence>
<dbReference type="Gene3D" id="1.10.357.10">
    <property type="entry name" value="Tetracycline Repressor, domain 2"/>
    <property type="match status" value="1"/>
</dbReference>
<gene>
    <name evidence="6" type="ORF">ACFO3I_17070</name>
</gene>
<evidence type="ECO:0000256" key="1">
    <source>
        <dbReference type="ARBA" id="ARBA00023015"/>
    </source>
</evidence>
<proteinExistence type="predicted"/>
<sequence length="263" mass="29736">MLKFLCELASKDPVYPLQNRISRKQQAIADREQELLGIAFELVKQEGFANLTMERLTKLSPYSKGTLYNHFCSKEDVIVALCNAAMREELVLYRKARDFQGNSREKALAMHFAYLLASERNPVLFNCVLTAKSPFVQEKASQARTLMQQDLEKEITLLIDSLLAQAVEQQELRCDTESSMELMAFANWAMAFGGIALLLNARASHSISRLGGMNPFLFNLNTLLDGMQWQPLSADFDYQASWQRVAHEVFAAEMAELPASLQL</sequence>
<evidence type="ECO:0000256" key="4">
    <source>
        <dbReference type="PROSITE-ProRule" id="PRU00335"/>
    </source>
</evidence>
<accession>A0ABV9JR87</accession>
<organism evidence="6 7">
    <name type="scientific">Rheinheimera marina</name>
    <dbReference type="NCBI Taxonomy" id="1774958"/>
    <lineage>
        <taxon>Bacteria</taxon>
        <taxon>Pseudomonadati</taxon>
        <taxon>Pseudomonadota</taxon>
        <taxon>Gammaproteobacteria</taxon>
        <taxon>Chromatiales</taxon>
        <taxon>Chromatiaceae</taxon>
        <taxon>Rheinheimera</taxon>
    </lineage>
</organism>